<dbReference type="OrthoDB" id="6617670at2759"/>
<evidence type="ECO:0000313" key="2">
    <source>
        <dbReference type="EMBL" id="CAH1388822.1"/>
    </source>
</evidence>
<organism evidence="2 3">
    <name type="scientific">Nezara viridula</name>
    <name type="common">Southern green stink bug</name>
    <name type="synonym">Cimex viridulus</name>
    <dbReference type="NCBI Taxonomy" id="85310"/>
    <lineage>
        <taxon>Eukaryota</taxon>
        <taxon>Metazoa</taxon>
        <taxon>Ecdysozoa</taxon>
        <taxon>Arthropoda</taxon>
        <taxon>Hexapoda</taxon>
        <taxon>Insecta</taxon>
        <taxon>Pterygota</taxon>
        <taxon>Neoptera</taxon>
        <taxon>Paraneoptera</taxon>
        <taxon>Hemiptera</taxon>
        <taxon>Heteroptera</taxon>
        <taxon>Panheteroptera</taxon>
        <taxon>Pentatomomorpha</taxon>
        <taxon>Pentatomoidea</taxon>
        <taxon>Pentatomidae</taxon>
        <taxon>Pentatominae</taxon>
        <taxon>Nezara</taxon>
    </lineage>
</organism>
<dbReference type="Proteomes" id="UP001152798">
    <property type="component" value="Chromosome 1"/>
</dbReference>
<keyword evidence="3" id="KW-1185">Reference proteome</keyword>
<gene>
    <name evidence="2" type="ORF">NEZAVI_LOCUS355</name>
</gene>
<accession>A0A9P0DXV9</accession>
<evidence type="ECO:0000256" key="1">
    <source>
        <dbReference type="SAM" id="MobiDB-lite"/>
    </source>
</evidence>
<feature type="compositionally biased region" description="Basic and acidic residues" evidence="1">
    <location>
        <begin position="189"/>
        <end position="204"/>
    </location>
</feature>
<dbReference type="AlphaFoldDB" id="A0A9P0DXV9"/>
<sequence>MRPSKKNSTQLVKNKKKGTDGAESITEGTSEYIYKLTSDIQAIEDKLSKVEGVLSKKLDNASTSQRPQVNSVSFKTDPLKEQKVYNASDYVDDVNMVTGYPPFYDRNSYSLELHNRIIKPLKSSEPLPQQYPIDFDPKAAVSAIRSELEQWRKDNRQTYPTLSSVSILRNEASSCDLVTSISEENTVSRDVAEKDIPSSSEDSRIAPLQLAS</sequence>
<dbReference type="EMBL" id="OV725077">
    <property type="protein sequence ID" value="CAH1388822.1"/>
    <property type="molecule type" value="Genomic_DNA"/>
</dbReference>
<feature type="compositionally biased region" description="Polar residues" evidence="1">
    <location>
        <begin position="1"/>
        <end position="12"/>
    </location>
</feature>
<reference evidence="2" key="1">
    <citation type="submission" date="2022-01" db="EMBL/GenBank/DDBJ databases">
        <authorList>
            <person name="King R."/>
        </authorList>
    </citation>
    <scope>NUCLEOTIDE SEQUENCE</scope>
</reference>
<name>A0A9P0DXV9_NEZVI</name>
<evidence type="ECO:0000313" key="3">
    <source>
        <dbReference type="Proteomes" id="UP001152798"/>
    </source>
</evidence>
<feature type="region of interest" description="Disordered" evidence="1">
    <location>
        <begin position="1"/>
        <end position="24"/>
    </location>
</feature>
<feature type="region of interest" description="Disordered" evidence="1">
    <location>
        <begin position="189"/>
        <end position="212"/>
    </location>
</feature>
<proteinExistence type="predicted"/>
<protein>
    <submittedName>
        <fullName evidence="2">Uncharacterized protein</fullName>
    </submittedName>
</protein>